<evidence type="ECO:0000313" key="6">
    <source>
        <dbReference type="Proteomes" id="UP001209276"/>
    </source>
</evidence>
<name>A0AAP9J237_PANTH</name>
<dbReference type="EMBL" id="CP041405">
    <property type="protein sequence ID" value="QDM45621.1"/>
    <property type="molecule type" value="Genomic_DNA"/>
</dbReference>
<dbReference type="Pfam" id="PF01522">
    <property type="entry name" value="Polysacc_deac_1"/>
    <property type="match status" value="1"/>
</dbReference>
<evidence type="ECO:0000256" key="1">
    <source>
        <dbReference type="SAM" id="Phobius"/>
    </source>
</evidence>
<keyword evidence="1" id="KW-0472">Membrane</keyword>
<dbReference type="InterPro" id="IPR050248">
    <property type="entry name" value="Polysacc_deacetylase_ArnD"/>
</dbReference>
<gene>
    <name evidence="4" type="ORF">FLT43_20670</name>
    <name evidence="3" type="ORF">M5W83_27060</name>
</gene>
<protein>
    <submittedName>
        <fullName evidence="3 4">Polysaccharide deacetylase</fullName>
    </submittedName>
</protein>
<proteinExistence type="predicted"/>
<reference evidence="4 5" key="1">
    <citation type="submission" date="2019-07" db="EMBL/GenBank/DDBJ databases">
        <title>Paenibacillus thiaminolyticus NRRL B-4156.</title>
        <authorList>
            <person name="Hehnly C."/>
            <person name="Zhang L."/>
        </authorList>
    </citation>
    <scope>NUCLEOTIDE SEQUENCE [LARGE SCALE GENOMIC DNA]</scope>
    <source>
        <strain evidence="4 5">NRRL B-4156</strain>
    </source>
</reference>
<keyword evidence="1" id="KW-0812">Transmembrane</keyword>
<dbReference type="Gene3D" id="3.30.457.10">
    <property type="entry name" value="Copper amine oxidase-like, N-terminal domain"/>
    <property type="match status" value="1"/>
</dbReference>
<dbReference type="SUPFAM" id="SSF88713">
    <property type="entry name" value="Glycoside hydrolase/deacetylase"/>
    <property type="match status" value="1"/>
</dbReference>
<evidence type="ECO:0000313" key="4">
    <source>
        <dbReference type="EMBL" id="QDM45621.1"/>
    </source>
</evidence>
<dbReference type="SUPFAM" id="SSF55383">
    <property type="entry name" value="Copper amine oxidase, domain N"/>
    <property type="match status" value="1"/>
</dbReference>
<evidence type="ECO:0000259" key="2">
    <source>
        <dbReference type="PROSITE" id="PS51677"/>
    </source>
</evidence>
<dbReference type="RefSeq" id="WP_087442764.1">
    <property type="nucleotide sequence ID" value="NZ_CABMNB010000027.1"/>
</dbReference>
<dbReference type="GeneID" id="76998376"/>
<dbReference type="PANTHER" id="PTHR10587:SF125">
    <property type="entry name" value="POLYSACCHARIDE DEACETYLASE YHEN-RELATED"/>
    <property type="match status" value="1"/>
</dbReference>
<dbReference type="Pfam" id="PF07833">
    <property type="entry name" value="Cu_amine_oxidN1"/>
    <property type="match status" value="1"/>
</dbReference>
<dbReference type="InterPro" id="IPR011330">
    <property type="entry name" value="Glyco_hydro/deAcase_b/a-brl"/>
</dbReference>
<dbReference type="PROSITE" id="PS51677">
    <property type="entry name" value="NODB"/>
    <property type="match status" value="1"/>
</dbReference>
<dbReference type="AlphaFoldDB" id="A0AAP9J237"/>
<sequence length="477" mass="52883">MKQEATGLWKETKGWIGRLSTAICALLMIAALWTAWGTKEAPEPIAYSASPASHQAVPMAYNAEEALARADYGEAVSIQMNGVKEEAFDALSARGHGSETSKASLQLAAVKKPDTGKLSPGVEEKKPDKVVYLTFDDGPSIHTKDVLDILAKEQVKATFFVLGQHAKRDQEMVQTIAEAGHAIGNHSYNHEYKELYGSFREFWRQIRETGKVLEDILGYEPRLVRAPGGTAMNFDKQYFELMQQAGYLVYDWHVDSGDSKRRGVPAKEIVSSVKHGALLKETVVLMHDGSGHGETVKALPEIIRFYKDKGYTFDVLSPEVKPVQFHVASTKRWARSPVSSAWIEANVQPVNVSGPVKPEPKMVMDVHTDQGSLHLEPDQFLSHEDTTYVPLRMLVHQLGGTVRWNAEANRVDVDWNGKGAGFDLTGAQIVFADENEETVPLKAVTERSLTWVPLRDVLNVFGVKLTAYEVTPLQEDV</sequence>
<dbReference type="PANTHER" id="PTHR10587">
    <property type="entry name" value="GLYCOSYL TRANSFERASE-RELATED"/>
    <property type="match status" value="1"/>
</dbReference>
<dbReference type="CDD" id="cd10944">
    <property type="entry name" value="CE4_SmPgdA_like"/>
    <property type="match status" value="1"/>
</dbReference>
<dbReference type="InterPro" id="IPR002509">
    <property type="entry name" value="NODB_dom"/>
</dbReference>
<evidence type="ECO:0000313" key="3">
    <source>
        <dbReference type="EMBL" id="MCY9610809.1"/>
    </source>
</evidence>
<reference evidence="3 6" key="2">
    <citation type="submission" date="2022-05" db="EMBL/GenBank/DDBJ databases">
        <title>Genome Sequencing of Bee-Associated Microbes.</title>
        <authorList>
            <person name="Dunlap C."/>
        </authorList>
    </citation>
    <scope>NUCLEOTIDE SEQUENCE [LARGE SCALE GENOMIC DNA]</scope>
    <source>
        <strain evidence="3 6">NRRL B-14613</strain>
    </source>
</reference>
<dbReference type="Proteomes" id="UP000315377">
    <property type="component" value="Chromosome"/>
</dbReference>
<dbReference type="GO" id="GO:0005975">
    <property type="term" value="P:carbohydrate metabolic process"/>
    <property type="evidence" value="ECO:0007669"/>
    <property type="project" value="InterPro"/>
</dbReference>
<dbReference type="EMBL" id="JAMDMM010000064">
    <property type="protein sequence ID" value="MCY9610809.1"/>
    <property type="molecule type" value="Genomic_DNA"/>
</dbReference>
<feature type="transmembrane region" description="Helical" evidence="1">
    <location>
        <begin position="15"/>
        <end position="36"/>
    </location>
</feature>
<feature type="domain" description="NodB homology" evidence="2">
    <location>
        <begin position="129"/>
        <end position="314"/>
    </location>
</feature>
<dbReference type="Proteomes" id="UP001209276">
    <property type="component" value="Unassembled WGS sequence"/>
</dbReference>
<dbReference type="GO" id="GO:0016810">
    <property type="term" value="F:hydrolase activity, acting on carbon-nitrogen (but not peptide) bonds"/>
    <property type="evidence" value="ECO:0007669"/>
    <property type="project" value="InterPro"/>
</dbReference>
<keyword evidence="6" id="KW-1185">Reference proteome</keyword>
<evidence type="ECO:0000313" key="5">
    <source>
        <dbReference type="Proteomes" id="UP000315377"/>
    </source>
</evidence>
<dbReference type="InterPro" id="IPR012854">
    <property type="entry name" value="Cu_amine_oxidase-like_N"/>
</dbReference>
<accession>A0AAP9J237</accession>
<dbReference type="InterPro" id="IPR036582">
    <property type="entry name" value="Mao_N_sf"/>
</dbReference>
<organism evidence="4 5">
    <name type="scientific">Paenibacillus thiaminolyticus</name>
    <name type="common">Bacillus thiaminolyticus</name>
    <dbReference type="NCBI Taxonomy" id="49283"/>
    <lineage>
        <taxon>Bacteria</taxon>
        <taxon>Bacillati</taxon>
        <taxon>Bacillota</taxon>
        <taxon>Bacilli</taxon>
        <taxon>Bacillales</taxon>
        <taxon>Paenibacillaceae</taxon>
        <taxon>Paenibacillus</taxon>
    </lineage>
</organism>
<keyword evidence="1" id="KW-1133">Transmembrane helix</keyword>
<dbReference type="Gene3D" id="3.20.20.370">
    <property type="entry name" value="Glycoside hydrolase/deacetylase"/>
    <property type="match status" value="1"/>
</dbReference>